<dbReference type="AlphaFoldDB" id="A0A5A7P4J1"/>
<keyword evidence="2" id="KW-0809">Transit peptide</keyword>
<dbReference type="PANTHER" id="PTHR31745">
    <property type="entry name" value="SINGLE-STRANDED DNA-BINDING PROTEIN WHY2, MITOCHONDRIAL"/>
    <property type="match status" value="1"/>
</dbReference>
<comment type="similarity">
    <text evidence="1">Belongs to the Whirly family.</text>
</comment>
<reference evidence="5" key="1">
    <citation type="journal article" date="2019" name="Curr. Biol.">
        <title>Genome Sequence of Striga asiatica Provides Insight into the Evolution of Plant Parasitism.</title>
        <authorList>
            <person name="Yoshida S."/>
            <person name="Kim S."/>
            <person name="Wafula E.K."/>
            <person name="Tanskanen J."/>
            <person name="Kim Y.M."/>
            <person name="Honaas L."/>
            <person name="Yang Z."/>
            <person name="Spallek T."/>
            <person name="Conn C.E."/>
            <person name="Ichihashi Y."/>
            <person name="Cheong K."/>
            <person name="Cui S."/>
            <person name="Der J.P."/>
            <person name="Gundlach H."/>
            <person name="Jiao Y."/>
            <person name="Hori C."/>
            <person name="Ishida J.K."/>
            <person name="Kasahara H."/>
            <person name="Kiba T."/>
            <person name="Kim M.S."/>
            <person name="Koo N."/>
            <person name="Laohavisit A."/>
            <person name="Lee Y.H."/>
            <person name="Lumba S."/>
            <person name="McCourt P."/>
            <person name="Mortimer J.C."/>
            <person name="Mutuku J.M."/>
            <person name="Nomura T."/>
            <person name="Sasaki-Sekimoto Y."/>
            <person name="Seto Y."/>
            <person name="Wang Y."/>
            <person name="Wakatake T."/>
            <person name="Sakakibara H."/>
            <person name="Demura T."/>
            <person name="Yamaguchi S."/>
            <person name="Yoneyama K."/>
            <person name="Manabe R.I."/>
            <person name="Nelson D.C."/>
            <person name="Schulman A.H."/>
            <person name="Timko M.P."/>
            <person name="dePamphilis C.W."/>
            <person name="Choi D."/>
            <person name="Shirasu K."/>
        </authorList>
    </citation>
    <scope>NUCLEOTIDE SEQUENCE [LARGE SCALE GENOMIC DNA]</scope>
    <source>
        <strain evidence="5">cv. UVA1</strain>
    </source>
</reference>
<dbReference type="InterPro" id="IPR013742">
    <property type="entry name" value="Whirly"/>
</dbReference>
<evidence type="ECO:0000313" key="5">
    <source>
        <dbReference type="Proteomes" id="UP000325081"/>
    </source>
</evidence>
<dbReference type="Pfam" id="PF08536">
    <property type="entry name" value="Whirly"/>
    <property type="match status" value="1"/>
</dbReference>
<dbReference type="GO" id="GO:0006952">
    <property type="term" value="P:defense response"/>
    <property type="evidence" value="ECO:0007669"/>
    <property type="project" value="InterPro"/>
</dbReference>
<dbReference type="PANTHER" id="PTHR31745:SF1">
    <property type="entry name" value="SINGLE-STRANDED DNA-BINDING PROTEIN WHY2, MITOCHONDRIAL"/>
    <property type="match status" value="1"/>
</dbReference>
<dbReference type="GO" id="GO:0003697">
    <property type="term" value="F:single-stranded DNA binding"/>
    <property type="evidence" value="ECO:0007669"/>
    <property type="project" value="InterPro"/>
</dbReference>
<dbReference type="SUPFAM" id="SSF54447">
    <property type="entry name" value="ssDNA-binding transcriptional regulator domain"/>
    <property type="match status" value="1"/>
</dbReference>
<evidence type="ECO:0000256" key="1">
    <source>
        <dbReference type="ARBA" id="ARBA00006061"/>
    </source>
</evidence>
<dbReference type="Proteomes" id="UP000325081">
    <property type="component" value="Unassembled WGS sequence"/>
</dbReference>
<organism evidence="4 5">
    <name type="scientific">Striga asiatica</name>
    <name type="common">Asiatic witchweed</name>
    <name type="synonym">Buchnera asiatica</name>
    <dbReference type="NCBI Taxonomy" id="4170"/>
    <lineage>
        <taxon>Eukaryota</taxon>
        <taxon>Viridiplantae</taxon>
        <taxon>Streptophyta</taxon>
        <taxon>Embryophyta</taxon>
        <taxon>Tracheophyta</taxon>
        <taxon>Spermatophyta</taxon>
        <taxon>Magnoliopsida</taxon>
        <taxon>eudicotyledons</taxon>
        <taxon>Gunneridae</taxon>
        <taxon>Pentapetalae</taxon>
        <taxon>asterids</taxon>
        <taxon>lamiids</taxon>
        <taxon>Lamiales</taxon>
        <taxon>Orobanchaceae</taxon>
        <taxon>Buchnereae</taxon>
        <taxon>Striga</taxon>
    </lineage>
</organism>
<dbReference type="InterPro" id="IPR009044">
    <property type="entry name" value="ssDNA-bd_transcriptional_reg"/>
</dbReference>
<dbReference type="EMBL" id="BKCP01002002">
    <property type="protein sequence ID" value="GER27629.1"/>
    <property type="molecule type" value="Genomic_DNA"/>
</dbReference>
<sequence>MSGWGWKHSDLCPSEEAESLDFGLSLSLSHILCSVAMFKLSRQLLHSSTGFLSLKNLANGAASDLRVARSITTQTGISSAMPKFGHDGNPSARIFAPYSVFKGKAALSADPLLPMFTKSESGDYRVERRGIIMLTFWPAIGERKYDWEKRQRFALSATEVGSLISLGANDSCEFFHDPAMKSSNAGQIRKSLSVKAHADGSGYFMSLSVVNNILKTNDRFSVPVTSAEFAVMRTAFTFALPHIMGWDKLTNQQPEFSASRGSPAVAVPDLQSSEWDR</sequence>
<dbReference type="Gene3D" id="2.30.31.10">
    <property type="entry name" value="Transcriptional Coactivator Pc4, Chain A"/>
    <property type="match status" value="1"/>
</dbReference>
<name>A0A5A7P4J1_STRAF</name>
<accession>A0A5A7P4J1</accession>
<feature type="region of interest" description="Disordered" evidence="3">
    <location>
        <begin position="254"/>
        <end position="277"/>
    </location>
</feature>
<comment type="caution">
    <text evidence="4">The sequence shown here is derived from an EMBL/GenBank/DDBJ whole genome shotgun (WGS) entry which is preliminary data.</text>
</comment>
<proteinExistence type="inferred from homology"/>
<evidence type="ECO:0000313" key="4">
    <source>
        <dbReference type="EMBL" id="GER27629.1"/>
    </source>
</evidence>
<evidence type="ECO:0000256" key="3">
    <source>
        <dbReference type="SAM" id="MobiDB-lite"/>
    </source>
</evidence>
<keyword evidence="4" id="KW-0238">DNA-binding</keyword>
<dbReference type="GO" id="GO:0006355">
    <property type="term" value="P:regulation of DNA-templated transcription"/>
    <property type="evidence" value="ECO:0007669"/>
    <property type="project" value="InterPro"/>
</dbReference>
<keyword evidence="5" id="KW-1185">Reference proteome</keyword>
<dbReference type="OrthoDB" id="511009at2759"/>
<evidence type="ECO:0000256" key="2">
    <source>
        <dbReference type="ARBA" id="ARBA00022946"/>
    </source>
</evidence>
<gene>
    <name evidence="4" type="ORF">STAS_03355</name>
</gene>
<protein>
    <submittedName>
        <fullName evidence="4">Single-stranded DNA-binding protein WHY2</fullName>
    </submittedName>
</protein>